<organism evidence="4 5">
    <name type="scientific">Clostridium amylolyticum</name>
    <dbReference type="NCBI Taxonomy" id="1121298"/>
    <lineage>
        <taxon>Bacteria</taxon>
        <taxon>Bacillati</taxon>
        <taxon>Bacillota</taxon>
        <taxon>Clostridia</taxon>
        <taxon>Eubacteriales</taxon>
        <taxon>Clostridiaceae</taxon>
        <taxon>Clostridium</taxon>
    </lineage>
</organism>
<proteinExistence type="inferred from homology"/>
<dbReference type="SUPFAM" id="SSF159468">
    <property type="entry name" value="AtpF-like"/>
    <property type="match status" value="1"/>
</dbReference>
<evidence type="ECO:0000256" key="3">
    <source>
        <dbReference type="ARBA" id="ARBA00023065"/>
    </source>
</evidence>
<evidence type="ECO:0000256" key="2">
    <source>
        <dbReference type="ARBA" id="ARBA00022448"/>
    </source>
</evidence>
<dbReference type="Proteomes" id="UP000184080">
    <property type="component" value="Unassembled WGS sequence"/>
</dbReference>
<reference evidence="4 5" key="1">
    <citation type="submission" date="2016-11" db="EMBL/GenBank/DDBJ databases">
        <authorList>
            <person name="Jaros S."/>
            <person name="Januszkiewicz K."/>
            <person name="Wedrychowicz H."/>
        </authorList>
    </citation>
    <scope>NUCLEOTIDE SEQUENCE [LARGE SCALE GENOMIC DNA]</scope>
    <source>
        <strain evidence="4 5">DSM 21864</strain>
    </source>
</reference>
<protein>
    <submittedName>
        <fullName evidence="4">V/A-type H+-transporting ATPase subunit F</fullName>
    </submittedName>
</protein>
<evidence type="ECO:0000313" key="5">
    <source>
        <dbReference type="Proteomes" id="UP000184080"/>
    </source>
</evidence>
<dbReference type="OrthoDB" id="46791at2"/>
<keyword evidence="5" id="KW-1185">Reference proteome</keyword>
<accession>A0A1M6II69</accession>
<evidence type="ECO:0000256" key="1">
    <source>
        <dbReference type="ARBA" id="ARBA00010148"/>
    </source>
</evidence>
<dbReference type="InterPro" id="IPR036906">
    <property type="entry name" value="ATPase_V1_fsu_sf"/>
</dbReference>
<evidence type="ECO:0000313" key="4">
    <source>
        <dbReference type="EMBL" id="SHJ34097.1"/>
    </source>
</evidence>
<dbReference type="Pfam" id="PF01990">
    <property type="entry name" value="ATP-synt_F"/>
    <property type="match status" value="1"/>
</dbReference>
<dbReference type="InterPro" id="IPR008218">
    <property type="entry name" value="ATPase_V1-cplx_f_g_su"/>
</dbReference>
<gene>
    <name evidence="4" type="ORF">SAMN05444401_2835</name>
</gene>
<keyword evidence="3" id="KW-0406">Ion transport</keyword>
<dbReference type="STRING" id="1121298.SAMN05444401_2835"/>
<sequence>MKAFIISDNTDSLLGMKMAGIKGLLAHTKDEVIKALEDIKNNEEVGIIIITEKAANLIPEELNQMKLSKSGPLIIEMPDRHGSIRGDDYIAKYMKESIGLKI</sequence>
<dbReference type="AlphaFoldDB" id="A0A1M6II69"/>
<dbReference type="EMBL" id="FQZO01000004">
    <property type="protein sequence ID" value="SHJ34097.1"/>
    <property type="molecule type" value="Genomic_DNA"/>
</dbReference>
<dbReference type="RefSeq" id="WP_073007893.1">
    <property type="nucleotide sequence ID" value="NZ_FQZO01000004.1"/>
</dbReference>
<dbReference type="GO" id="GO:0046961">
    <property type="term" value="F:proton-transporting ATPase activity, rotational mechanism"/>
    <property type="evidence" value="ECO:0007669"/>
    <property type="project" value="InterPro"/>
</dbReference>
<comment type="similarity">
    <text evidence="1">Belongs to the V-ATPase F subunit family.</text>
</comment>
<keyword evidence="2" id="KW-0813">Transport</keyword>
<dbReference type="Gene3D" id="3.40.50.10580">
    <property type="entry name" value="ATPase, V1 complex, subunit F"/>
    <property type="match status" value="1"/>
</dbReference>
<name>A0A1M6II69_9CLOT</name>